<feature type="region of interest" description="Disordered" evidence="1">
    <location>
        <begin position="35"/>
        <end position="69"/>
    </location>
</feature>
<accession>W9AR28</accession>
<organism evidence="2 3">
    <name type="scientific">Mycolicibacterium cosmeticum</name>
    <dbReference type="NCBI Taxonomy" id="258533"/>
    <lineage>
        <taxon>Bacteria</taxon>
        <taxon>Bacillati</taxon>
        <taxon>Actinomycetota</taxon>
        <taxon>Actinomycetes</taxon>
        <taxon>Mycobacteriales</taxon>
        <taxon>Mycobacteriaceae</taxon>
        <taxon>Mycolicibacterium</taxon>
    </lineage>
</organism>
<comment type="caution">
    <text evidence="2">The sequence shown here is derived from an EMBL/GenBank/DDBJ whole genome shotgun (WGS) entry which is preliminary data.</text>
</comment>
<dbReference type="STRING" id="258533.BN977_03043"/>
<feature type="compositionally biased region" description="Basic residues" evidence="1">
    <location>
        <begin position="44"/>
        <end position="59"/>
    </location>
</feature>
<reference evidence="2" key="2">
    <citation type="submission" date="2014-03" db="EMBL/GenBank/DDBJ databases">
        <authorList>
            <person name="Urmite Genomes"/>
        </authorList>
    </citation>
    <scope>NUCLEOTIDE SEQUENCE</scope>
    <source>
        <strain evidence="2">DSM 44829</strain>
    </source>
</reference>
<dbReference type="EMBL" id="CCBB010000001">
    <property type="protein sequence ID" value="CDO08224.1"/>
    <property type="molecule type" value="Genomic_DNA"/>
</dbReference>
<dbReference type="Proteomes" id="UP000028870">
    <property type="component" value="Unassembled WGS sequence"/>
</dbReference>
<evidence type="ECO:0000256" key="1">
    <source>
        <dbReference type="SAM" id="MobiDB-lite"/>
    </source>
</evidence>
<keyword evidence="3" id="KW-1185">Reference proteome</keyword>
<evidence type="ECO:0000313" key="3">
    <source>
        <dbReference type="Proteomes" id="UP000028870"/>
    </source>
</evidence>
<dbReference type="AlphaFoldDB" id="W9AR28"/>
<protein>
    <submittedName>
        <fullName evidence="2">Uncharacterized protein</fullName>
    </submittedName>
</protein>
<proteinExistence type="predicted"/>
<gene>
    <name evidence="2" type="ORF">BN977_03043</name>
</gene>
<sequence>MPPACGGAISAGRTAQRNRLRYKLFDAYANSVPFRREPPMARPSAHRKSTSALRRRRRAGPSDGPSPAIRVMARKNVPALHYRRAFHPKKIPAPNSPAESPSIWFGHCTSTYIVSPDCGDAPERSGLFTATTVHEDSGLVSKPLTQLICTRYPWACRSAMTASAPAACAAGAPAHAARAARTADPLPTQCPRTSSRIVPKPLQRNAFATDDDAPSRAARARYRGYRLVERPPGH</sequence>
<evidence type="ECO:0000313" key="2">
    <source>
        <dbReference type="EMBL" id="CDO08224.1"/>
    </source>
</evidence>
<reference evidence="2" key="1">
    <citation type="submission" date="2014-03" db="EMBL/GenBank/DDBJ databases">
        <title>Draft Genome Sequence of Mycobacterium cosmeticum DSM 44829.</title>
        <authorList>
            <person name="Croce O."/>
            <person name="Robert C."/>
            <person name="Raoult D."/>
            <person name="Drancourt M."/>
        </authorList>
    </citation>
    <scope>NUCLEOTIDE SEQUENCE [LARGE SCALE GENOMIC DNA]</scope>
    <source>
        <strain evidence="2">DSM 44829</strain>
    </source>
</reference>
<name>W9AR28_MYCCO</name>